<dbReference type="CDD" id="cd16936">
    <property type="entry name" value="HATPase_RsbW-like"/>
    <property type="match status" value="1"/>
</dbReference>
<reference evidence="2 3" key="1">
    <citation type="submission" date="2018-10" db="EMBL/GenBank/DDBJ databases">
        <title>Draft genome of Mycobacterium hodleri strain B.</title>
        <authorList>
            <person name="Amande T.J."/>
            <person name="Mcgenity T.J."/>
        </authorList>
    </citation>
    <scope>NUCLEOTIDE SEQUENCE [LARGE SCALE GENOMIC DNA]</scope>
    <source>
        <strain evidence="2 3">B</strain>
    </source>
</reference>
<dbReference type="InterPro" id="IPR003594">
    <property type="entry name" value="HATPase_dom"/>
</dbReference>
<dbReference type="AlphaFoldDB" id="A0A544VRY7"/>
<evidence type="ECO:0000313" key="3">
    <source>
        <dbReference type="Proteomes" id="UP000315759"/>
    </source>
</evidence>
<keyword evidence="2" id="KW-0547">Nucleotide-binding</keyword>
<accession>A0A544VRY7</accession>
<organism evidence="2 3">
    <name type="scientific">Mycolicibacterium hodleri</name>
    <dbReference type="NCBI Taxonomy" id="49897"/>
    <lineage>
        <taxon>Bacteria</taxon>
        <taxon>Bacillati</taxon>
        <taxon>Actinomycetota</taxon>
        <taxon>Actinomycetes</taxon>
        <taxon>Mycobacteriales</taxon>
        <taxon>Mycobacteriaceae</taxon>
        <taxon>Mycolicibacterium</taxon>
    </lineage>
</organism>
<dbReference type="Proteomes" id="UP000315759">
    <property type="component" value="Unassembled WGS sequence"/>
</dbReference>
<gene>
    <name evidence="2" type="ORF">D8S82_30355</name>
</gene>
<dbReference type="GO" id="GO:0005524">
    <property type="term" value="F:ATP binding"/>
    <property type="evidence" value="ECO:0007669"/>
    <property type="project" value="UniProtKB-KW"/>
</dbReference>
<comment type="caution">
    <text evidence="2">The sequence shown here is derived from an EMBL/GenBank/DDBJ whole genome shotgun (WGS) entry which is preliminary data.</text>
</comment>
<protein>
    <submittedName>
        <fullName evidence="2">ATP-binding protein</fullName>
    </submittedName>
</protein>
<dbReference type="Pfam" id="PF13581">
    <property type="entry name" value="HATPase_c_2"/>
    <property type="match status" value="1"/>
</dbReference>
<dbReference type="SUPFAM" id="SSF55874">
    <property type="entry name" value="ATPase domain of HSP90 chaperone/DNA topoisomerase II/histidine kinase"/>
    <property type="match status" value="1"/>
</dbReference>
<keyword evidence="2" id="KW-0067">ATP-binding</keyword>
<dbReference type="RefSeq" id="WP_142555646.1">
    <property type="nucleotide sequence ID" value="NZ_VIFX01000060.1"/>
</dbReference>
<sequence length="139" mass="15337">MTEHVLETVTGPETLAEMQSTLDAAWASEEVADHTRMCMDLAVSEIGSNIIEHSGDGQPVRLRMVVTLLPDTVTAILTDDGEPAAVDLSQVGMPDEMSERGRGLAIAHRLLDELSYSRIDDGNRWTLMRRRVNELHGHC</sequence>
<feature type="domain" description="Histidine kinase/HSP90-like ATPase" evidence="1">
    <location>
        <begin position="12"/>
        <end position="124"/>
    </location>
</feature>
<keyword evidence="3" id="KW-1185">Reference proteome</keyword>
<proteinExistence type="predicted"/>
<evidence type="ECO:0000259" key="1">
    <source>
        <dbReference type="Pfam" id="PF13581"/>
    </source>
</evidence>
<dbReference type="Gene3D" id="3.30.565.10">
    <property type="entry name" value="Histidine kinase-like ATPase, C-terminal domain"/>
    <property type="match status" value="1"/>
</dbReference>
<dbReference type="InterPro" id="IPR036890">
    <property type="entry name" value="HATPase_C_sf"/>
</dbReference>
<evidence type="ECO:0000313" key="2">
    <source>
        <dbReference type="EMBL" id="TQR82763.1"/>
    </source>
</evidence>
<dbReference type="EMBL" id="VIFX01000060">
    <property type="protein sequence ID" value="TQR82763.1"/>
    <property type="molecule type" value="Genomic_DNA"/>
</dbReference>
<name>A0A544VRY7_9MYCO</name>